<evidence type="ECO:0000256" key="13">
    <source>
        <dbReference type="ARBA" id="ARBA00023166"/>
    </source>
</evidence>
<dbReference type="PROSITE" id="PS01017">
    <property type="entry name" value="STEROL_REDUCT_1"/>
    <property type="match status" value="1"/>
</dbReference>
<dbReference type="EC" id="1.3.1.71" evidence="16"/>
<keyword evidence="3" id="KW-0444">Lipid biosynthesis</keyword>
<dbReference type="InterPro" id="IPR018083">
    <property type="entry name" value="Sterol_reductase_CS"/>
</dbReference>
<dbReference type="PANTHER" id="PTHR21257:SF31">
    <property type="entry name" value="DELTA(24(24(1)))-STEROL REDUCTASE ERG4"/>
    <property type="match status" value="1"/>
</dbReference>
<evidence type="ECO:0000256" key="16">
    <source>
        <dbReference type="ARBA" id="ARBA00038892"/>
    </source>
</evidence>
<dbReference type="GO" id="GO:0000246">
    <property type="term" value="F:Delta24(24-1) sterol reductase activity"/>
    <property type="evidence" value="ECO:0007669"/>
    <property type="project" value="UniProtKB-EC"/>
</dbReference>
<evidence type="ECO:0000256" key="11">
    <source>
        <dbReference type="ARBA" id="ARBA00023098"/>
    </source>
</evidence>
<evidence type="ECO:0000256" key="7">
    <source>
        <dbReference type="ARBA" id="ARBA00022955"/>
    </source>
</evidence>
<comment type="pathway">
    <text evidence="15">Steroid metabolism; ergosterol biosynthesis.</text>
</comment>
<dbReference type="PANTHER" id="PTHR21257">
    <property type="entry name" value="DELTA(14)-STEROL REDUCTASE"/>
    <property type="match status" value="1"/>
</dbReference>
<keyword evidence="12 19" id="KW-0472">Membrane</keyword>
<keyword evidence="14" id="KW-0753">Steroid metabolism</keyword>
<evidence type="ECO:0000256" key="5">
    <source>
        <dbReference type="ARBA" id="ARBA00022824"/>
    </source>
</evidence>
<organism evidence="20 21">
    <name type="scientific">Austropuccinia psidii MF-1</name>
    <dbReference type="NCBI Taxonomy" id="1389203"/>
    <lineage>
        <taxon>Eukaryota</taxon>
        <taxon>Fungi</taxon>
        <taxon>Dikarya</taxon>
        <taxon>Basidiomycota</taxon>
        <taxon>Pucciniomycotina</taxon>
        <taxon>Pucciniomycetes</taxon>
        <taxon>Pucciniales</taxon>
        <taxon>Sphaerophragmiaceae</taxon>
        <taxon>Austropuccinia</taxon>
    </lineage>
</organism>
<feature type="transmembrane region" description="Helical" evidence="19">
    <location>
        <begin position="188"/>
        <end position="209"/>
    </location>
</feature>
<accession>A0A9Q3D3Y3</accession>
<name>A0A9Q3D3Y3_9BASI</name>
<dbReference type="AlphaFoldDB" id="A0A9Q3D3Y3"/>
<evidence type="ECO:0000256" key="15">
    <source>
        <dbReference type="ARBA" id="ARBA00029435"/>
    </source>
</evidence>
<keyword evidence="13" id="KW-1207">Sterol metabolism</keyword>
<evidence type="ECO:0000256" key="12">
    <source>
        <dbReference type="ARBA" id="ARBA00023136"/>
    </source>
</evidence>
<feature type="transmembrane region" description="Helical" evidence="19">
    <location>
        <begin position="270"/>
        <end position="288"/>
    </location>
</feature>
<feature type="transmembrane region" description="Helical" evidence="19">
    <location>
        <begin position="114"/>
        <end position="134"/>
    </location>
</feature>
<feature type="transmembrane region" description="Helical" evidence="19">
    <location>
        <begin position="155"/>
        <end position="176"/>
    </location>
</feature>
<feature type="compositionally biased region" description="Polar residues" evidence="18">
    <location>
        <begin position="1"/>
        <end position="21"/>
    </location>
</feature>
<keyword evidence="6" id="KW-0521">NADP</keyword>
<dbReference type="Pfam" id="PF01222">
    <property type="entry name" value="ERG4_ERG24"/>
    <property type="match status" value="1"/>
</dbReference>
<evidence type="ECO:0000313" key="21">
    <source>
        <dbReference type="Proteomes" id="UP000765509"/>
    </source>
</evidence>
<evidence type="ECO:0000256" key="19">
    <source>
        <dbReference type="SAM" id="Phobius"/>
    </source>
</evidence>
<dbReference type="InterPro" id="IPR001171">
    <property type="entry name" value="ERG24_DHCR-like"/>
</dbReference>
<gene>
    <name evidence="20" type="ORF">O181_034970</name>
</gene>
<evidence type="ECO:0000256" key="4">
    <source>
        <dbReference type="ARBA" id="ARBA00022692"/>
    </source>
</evidence>
<feature type="transmembrane region" description="Helical" evidence="19">
    <location>
        <begin position="58"/>
        <end position="81"/>
    </location>
</feature>
<dbReference type="Proteomes" id="UP000765509">
    <property type="component" value="Unassembled WGS sequence"/>
</dbReference>
<proteinExistence type="inferred from homology"/>
<reference evidence="20" key="1">
    <citation type="submission" date="2021-03" db="EMBL/GenBank/DDBJ databases">
        <title>Draft genome sequence of rust myrtle Austropuccinia psidii MF-1, a brazilian biotype.</title>
        <authorList>
            <person name="Quecine M.C."/>
            <person name="Pachon D.M.R."/>
            <person name="Bonatelli M.L."/>
            <person name="Correr F.H."/>
            <person name="Franceschini L.M."/>
            <person name="Leite T.F."/>
            <person name="Margarido G.R.A."/>
            <person name="Almeida C.A."/>
            <person name="Ferrarezi J.A."/>
            <person name="Labate C.A."/>
        </authorList>
    </citation>
    <scope>NUCLEOTIDE SEQUENCE</scope>
    <source>
        <strain evidence="20">MF-1</strain>
    </source>
</reference>
<feature type="transmembrane region" description="Helical" evidence="19">
    <location>
        <begin position="309"/>
        <end position="334"/>
    </location>
</feature>
<evidence type="ECO:0000256" key="8">
    <source>
        <dbReference type="ARBA" id="ARBA00022989"/>
    </source>
</evidence>
<comment type="caution">
    <text evidence="20">The sequence shown here is derived from an EMBL/GenBank/DDBJ whole genome shotgun (WGS) entry which is preliminary data.</text>
</comment>
<evidence type="ECO:0000256" key="1">
    <source>
        <dbReference type="ARBA" id="ARBA00004477"/>
    </source>
</evidence>
<feature type="transmembrane region" description="Helical" evidence="19">
    <location>
        <begin position="340"/>
        <end position="361"/>
    </location>
</feature>
<dbReference type="Gene3D" id="1.20.120.1630">
    <property type="match status" value="1"/>
</dbReference>
<keyword evidence="9" id="KW-0560">Oxidoreductase</keyword>
<keyword evidence="8 19" id="KW-1133">Transmembrane helix</keyword>
<dbReference type="PROSITE" id="PS01018">
    <property type="entry name" value="STEROL_REDUCT_2"/>
    <property type="match status" value="1"/>
</dbReference>
<evidence type="ECO:0000256" key="14">
    <source>
        <dbReference type="ARBA" id="ARBA00023221"/>
    </source>
</evidence>
<dbReference type="OrthoDB" id="5326588at2759"/>
<sequence>MSTQPLLNPSSSVTHPQSSRPLTHVDKSNLRFSNQPLVIGQFNPEADRHERYEFGGPWGVFGLMILFPCMMYYFFICLWCYDGKLSRPHSFQPAEIFAWASEFWGLIKSHTRPTWHATVLYVGFLLFQLFLAAFMPGVRQVGLPIPSLNGAKLEYYCNALASWYVTLATVFILHSTGVVPLGQVFDQLGHLMTIATLCGSAISMFYYIVPVSQKKCVRMSGNPIYDFFMGASLNPRIGHIDVKLFAEVRIPWILLFIIAVSGSVKQFEKLGYVTPNSAFMILATGLYVNACAKGEECIPLTWDMAYEKWGWMLCFWNFSGVAFTYCHSVIYITTQPPSRYAFPTWGVIALYVTYLIAYYFFDTSGSQKARFKIQQNTGLLYRPYAFPQLPYGTLENPKTIDLEDGKKLLVDGWWAWCRKPSYTADFVQTICWAACSGSGSFVPYFYPTFFLIMILHRNGRDFKRCSQKYGKGWEEYCRLVPYKYIPGIY</sequence>
<evidence type="ECO:0000256" key="3">
    <source>
        <dbReference type="ARBA" id="ARBA00022516"/>
    </source>
</evidence>
<dbReference type="EMBL" id="AVOT02012998">
    <property type="protein sequence ID" value="MBW0495255.1"/>
    <property type="molecule type" value="Genomic_DNA"/>
</dbReference>
<evidence type="ECO:0000256" key="2">
    <source>
        <dbReference type="ARBA" id="ARBA00005402"/>
    </source>
</evidence>
<evidence type="ECO:0000256" key="10">
    <source>
        <dbReference type="ARBA" id="ARBA00023011"/>
    </source>
</evidence>
<evidence type="ECO:0000313" key="20">
    <source>
        <dbReference type="EMBL" id="MBW0495255.1"/>
    </source>
</evidence>
<evidence type="ECO:0000256" key="6">
    <source>
        <dbReference type="ARBA" id="ARBA00022857"/>
    </source>
</evidence>
<feature type="region of interest" description="Disordered" evidence="18">
    <location>
        <begin position="1"/>
        <end position="23"/>
    </location>
</feature>
<dbReference type="GO" id="GO:0005789">
    <property type="term" value="C:endoplasmic reticulum membrane"/>
    <property type="evidence" value="ECO:0007669"/>
    <property type="project" value="UniProtKB-SubCell"/>
</dbReference>
<comment type="similarity">
    <text evidence="2">Belongs to the ERG4/ERG24 family.</text>
</comment>
<dbReference type="FunFam" id="1.20.120.1630:FF:000003">
    <property type="entry name" value="C-24(28) sterol reductase"/>
    <property type="match status" value="1"/>
</dbReference>
<evidence type="ECO:0000256" key="18">
    <source>
        <dbReference type="SAM" id="MobiDB-lite"/>
    </source>
</evidence>
<keyword evidence="7" id="KW-0752">Steroid biosynthesis</keyword>
<keyword evidence="11" id="KW-0443">Lipid metabolism</keyword>
<comment type="subcellular location">
    <subcellularLocation>
        <location evidence="1">Endoplasmic reticulum membrane</location>
        <topology evidence="1">Multi-pass membrane protein</topology>
    </subcellularLocation>
</comment>
<evidence type="ECO:0000256" key="9">
    <source>
        <dbReference type="ARBA" id="ARBA00023002"/>
    </source>
</evidence>
<keyword evidence="5" id="KW-0256">Endoplasmic reticulum</keyword>
<keyword evidence="4 19" id="KW-0812">Transmembrane</keyword>
<comment type="catalytic activity">
    <reaction evidence="17">
        <text>ergosterol + NADP(+) = ergosta-5,7,22,24(28)-tetraen-3beta-ol + NADPH + H(+)</text>
        <dbReference type="Rhea" id="RHEA:18501"/>
        <dbReference type="ChEBI" id="CHEBI:15378"/>
        <dbReference type="ChEBI" id="CHEBI:16933"/>
        <dbReference type="ChEBI" id="CHEBI:18249"/>
        <dbReference type="ChEBI" id="CHEBI:57783"/>
        <dbReference type="ChEBI" id="CHEBI:58349"/>
        <dbReference type="EC" id="1.3.1.71"/>
    </reaction>
    <physiologicalReaction direction="right-to-left" evidence="17">
        <dbReference type="Rhea" id="RHEA:18503"/>
    </physiologicalReaction>
</comment>
<dbReference type="GO" id="GO:0006696">
    <property type="term" value="P:ergosterol biosynthetic process"/>
    <property type="evidence" value="ECO:0007669"/>
    <property type="project" value="TreeGrafter"/>
</dbReference>
<keyword evidence="21" id="KW-1185">Reference proteome</keyword>
<protein>
    <recommendedName>
        <fullName evidence="16">Delta(24(24(1)))-sterol reductase</fullName>
        <ecNumber evidence="16">1.3.1.71</ecNumber>
    </recommendedName>
</protein>
<keyword evidence="10" id="KW-0756">Sterol biosynthesis</keyword>
<evidence type="ECO:0000256" key="17">
    <source>
        <dbReference type="ARBA" id="ARBA00048918"/>
    </source>
</evidence>